<gene>
    <name evidence="1" type="ordered locus">HQ_1904B</name>
</gene>
<accession>A0A0C7TXN5</accession>
<reference evidence="1 2" key="1">
    <citation type="journal article" date="2006" name="BMC Genomics">
        <title>The genome of the square archaeon Haloquadratum walsbyi: life at the limits of water activity.</title>
        <authorList>
            <person name="Bolhuis H.H."/>
            <person name="Palm P.P."/>
            <person name="Wende A.W."/>
            <person name="Falb M.M."/>
            <person name="Rampp M.M."/>
            <person name="Rodriguez-Valera F.F."/>
            <person name="Pfeiffer F.F."/>
            <person name="Oesterhelt D.D."/>
        </authorList>
    </citation>
    <scope>NUCLEOTIDE SEQUENCE [LARGE SCALE GENOMIC DNA]</scope>
    <source>
        <strain evidence="2">DSM 16790 / HBSQ001</strain>
    </source>
</reference>
<dbReference type="HOGENOM" id="CLU_217075_0_0_2"/>
<proteinExistence type="predicted"/>
<keyword evidence="2" id="KW-1185">Reference proteome</keyword>
<dbReference type="EMBL" id="AM180088">
    <property type="protein sequence ID" value="CEQ38555.1"/>
    <property type="molecule type" value="Genomic_DNA"/>
</dbReference>
<name>A0A0C7TXN5_HALWD</name>
<dbReference type="Proteomes" id="UP000001975">
    <property type="component" value="Chromosome"/>
</dbReference>
<dbReference type="KEGG" id="hwa:HQ_1904B"/>
<organism evidence="1 2">
    <name type="scientific">Haloquadratum walsbyi (strain DSM 16790 / HBSQ001)</name>
    <dbReference type="NCBI Taxonomy" id="362976"/>
    <lineage>
        <taxon>Archaea</taxon>
        <taxon>Methanobacteriati</taxon>
        <taxon>Methanobacteriota</taxon>
        <taxon>Stenosarchaea group</taxon>
        <taxon>Halobacteria</taxon>
        <taxon>Halobacteriales</taxon>
        <taxon>Haloferacaceae</taxon>
        <taxon>Haloquadratum</taxon>
    </lineage>
</organism>
<sequence length="31" mass="3517">MIMQIITTTLNYPDAVREAQMLESVHDDPSP</sequence>
<evidence type="ECO:0000313" key="2">
    <source>
        <dbReference type="Proteomes" id="UP000001975"/>
    </source>
</evidence>
<evidence type="ECO:0000313" key="1">
    <source>
        <dbReference type="EMBL" id="CEQ38555.1"/>
    </source>
</evidence>
<protein>
    <submittedName>
        <fullName evidence="1">Uncharacterized protein</fullName>
    </submittedName>
</protein>
<dbReference type="AlphaFoldDB" id="A0A0C7TXN5"/>